<dbReference type="SUPFAM" id="SSF51569">
    <property type="entry name" value="Aldolase"/>
    <property type="match status" value="1"/>
</dbReference>
<dbReference type="Proteomes" id="UP000248863">
    <property type="component" value="Unassembled WGS sequence"/>
</dbReference>
<proteinExistence type="predicted"/>
<comment type="caution">
    <text evidence="2">The sequence shown here is derived from an EMBL/GenBank/DDBJ whole genome shotgun (WGS) entry which is preliminary data.</text>
</comment>
<evidence type="ECO:0000313" key="2">
    <source>
        <dbReference type="EMBL" id="RAI41016.1"/>
    </source>
</evidence>
<dbReference type="SMART" id="SM01130">
    <property type="entry name" value="DHDPS"/>
    <property type="match status" value="1"/>
</dbReference>
<dbReference type="InterPro" id="IPR013785">
    <property type="entry name" value="Aldolase_TIM"/>
</dbReference>
<dbReference type="PANTHER" id="PTHR12128">
    <property type="entry name" value="DIHYDRODIPICOLINATE SYNTHASE"/>
    <property type="match status" value="1"/>
</dbReference>
<accession>A0A327KSP2</accession>
<name>A0A327KSP2_9BRAD</name>
<gene>
    <name evidence="2" type="ORF">CH338_04420</name>
</gene>
<dbReference type="Gene3D" id="3.20.20.70">
    <property type="entry name" value="Aldolase class I"/>
    <property type="match status" value="1"/>
</dbReference>
<dbReference type="Pfam" id="PF00701">
    <property type="entry name" value="DHDPS"/>
    <property type="match status" value="1"/>
</dbReference>
<dbReference type="InterPro" id="IPR002220">
    <property type="entry name" value="DapA-like"/>
</dbReference>
<protein>
    <submittedName>
        <fullName evidence="2">Dihydrodipicolinate synthase family protein</fullName>
    </submittedName>
</protein>
<sequence length="365" mass="39460">MPRHWTDLPTPLLDRLRAGTVLPAHPLALDEQRRLDPIRQRALTRYYLDAGAGGVAVGVHTTQFAIREAGLYAPVLRLAAETCAAWSDTPRLLVAGVTGRTEQAVREAETARDLGYHAALLNVAAFRGAGEAEILDHCRRVAKEIPVIGFALLPAVGGMHLSYGFWRAFAAIDNVVAIKMAPFDRYRTVEIVRAVVDAGVADRVTLYTGNDDHVVLDLVVPFVVRAADSTGETRVRIRGGLLGHWSVWTRKAVELLDRIHALPDGADVPADLLALDSIVTDCNAAIYDAANNLAGCIPGCLAVLQRQGLLRGTWCLNPAETASPGQAEEIARVYAQYPEMNDDAFAQANLARWLSEQGKAIPLAA</sequence>
<dbReference type="AlphaFoldDB" id="A0A327KSP2"/>
<dbReference type="PANTHER" id="PTHR12128:SF51">
    <property type="entry name" value="BLL4205 PROTEIN"/>
    <property type="match status" value="1"/>
</dbReference>
<evidence type="ECO:0000256" key="1">
    <source>
        <dbReference type="ARBA" id="ARBA00023239"/>
    </source>
</evidence>
<reference evidence="2 3" key="1">
    <citation type="submission" date="2017-07" db="EMBL/GenBank/DDBJ databases">
        <title>Draft Genome Sequences of Select Purple Nonsulfur Bacteria.</title>
        <authorList>
            <person name="Lasarre B."/>
            <person name="Mckinlay J.B."/>
        </authorList>
    </citation>
    <scope>NUCLEOTIDE SEQUENCE [LARGE SCALE GENOMIC DNA]</scope>
    <source>
        <strain evidence="2 3">DSM 11907</strain>
    </source>
</reference>
<dbReference type="EMBL" id="NPEU01000027">
    <property type="protein sequence ID" value="RAI41016.1"/>
    <property type="molecule type" value="Genomic_DNA"/>
</dbReference>
<dbReference type="GO" id="GO:0008840">
    <property type="term" value="F:4-hydroxy-tetrahydrodipicolinate synthase activity"/>
    <property type="evidence" value="ECO:0007669"/>
    <property type="project" value="TreeGrafter"/>
</dbReference>
<evidence type="ECO:0000313" key="3">
    <source>
        <dbReference type="Proteomes" id="UP000248863"/>
    </source>
</evidence>
<keyword evidence="1" id="KW-0456">Lyase</keyword>
<keyword evidence="3" id="KW-1185">Reference proteome</keyword>
<dbReference type="RefSeq" id="WP_111355799.1">
    <property type="nucleotide sequence ID" value="NZ_NHSK01000121.1"/>
</dbReference>
<dbReference type="OrthoDB" id="9770698at2"/>
<organism evidence="2 3">
    <name type="scientific">Rhodoplanes elegans</name>
    <dbReference type="NCBI Taxonomy" id="29408"/>
    <lineage>
        <taxon>Bacteria</taxon>
        <taxon>Pseudomonadati</taxon>
        <taxon>Pseudomonadota</taxon>
        <taxon>Alphaproteobacteria</taxon>
        <taxon>Hyphomicrobiales</taxon>
        <taxon>Nitrobacteraceae</taxon>
        <taxon>Rhodoplanes</taxon>
    </lineage>
</organism>